<dbReference type="Proteomes" id="UP000030766">
    <property type="component" value="Unassembled WGS sequence"/>
</dbReference>
<reference evidence="1" key="1">
    <citation type="submission" date="2011-06" db="EMBL/GenBank/DDBJ databases">
        <title>The Genome Sequence of Fusarium oxysporum Fo47.</title>
        <authorList>
            <consortium name="The Broad Institute Genome Sequencing Platform"/>
            <person name="Ma L.-J."/>
            <person name="Gale L.R."/>
            <person name="Schwartz D.C."/>
            <person name="Zhou S."/>
            <person name="Corby-Kistler H."/>
            <person name="Young S.K."/>
            <person name="Zeng Q."/>
            <person name="Gargeya S."/>
            <person name="Fitzgerald M."/>
            <person name="Haas B."/>
            <person name="Abouelleil A."/>
            <person name="Alvarado L."/>
            <person name="Arachchi H.M."/>
            <person name="Berlin A."/>
            <person name="Brown A."/>
            <person name="Chapman S.B."/>
            <person name="Chen Z."/>
            <person name="Dunbar C."/>
            <person name="Freedman E."/>
            <person name="Gearin G."/>
            <person name="Gellesch M."/>
            <person name="Goldberg J."/>
            <person name="Griggs A."/>
            <person name="Gujja S."/>
            <person name="Heiman D."/>
            <person name="Howarth C."/>
            <person name="Larson L."/>
            <person name="Lui A."/>
            <person name="MacDonald P.J.P."/>
            <person name="Mehta T."/>
            <person name="Montmayeur A."/>
            <person name="Murphy C."/>
            <person name="Neiman D."/>
            <person name="Pearson M."/>
            <person name="Priest M."/>
            <person name="Roberts A."/>
            <person name="Saif S."/>
            <person name="Shea T."/>
            <person name="Shenoy N."/>
            <person name="Sisk P."/>
            <person name="Stolte C."/>
            <person name="Sykes S."/>
            <person name="Wortman J."/>
            <person name="Nusbaum C."/>
            <person name="Birren B."/>
        </authorList>
    </citation>
    <scope>NUCLEOTIDE SEQUENCE [LARGE SCALE GENOMIC DNA]</scope>
    <source>
        <strain evidence="1">Fo47</strain>
    </source>
</reference>
<dbReference type="AlphaFoldDB" id="W9LAE6"/>
<proteinExistence type="predicted"/>
<sequence length="30" mass="3267">MKSSLKTWMNVTAATNENPSQGLGLITQMN</sequence>
<dbReference type="VEuPathDB" id="FungiDB:FOZG_01440"/>
<evidence type="ECO:0000313" key="1">
    <source>
        <dbReference type="EMBL" id="EWZ51300.1"/>
    </source>
</evidence>
<organism evidence="1">
    <name type="scientific">Fusarium oxysporum Fo47</name>
    <dbReference type="NCBI Taxonomy" id="660027"/>
    <lineage>
        <taxon>Eukaryota</taxon>
        <taxon>Fungi</taxon>
        <taxon>Dikarya</taxon>
        <taxon>Ascomycota</taxon>
        <taxon>Pezizomycotina</taxon>
        <taxon>Sordariomycetes</taxon>
        <taxon>Hypocreomycetidae</taxon>
        <taxon>Hypocreales</taxon>
        <taxon>Nectriaceae</taxon>
        <taxon>Fusarium</taxon>
        <taxon>Fusarium oxysporum species complex</taxon>
    </lineage>
</organism>
<gene>
    <name evidence="1" type="ORF">FOZG_01440</name>
</gene>
<dbReference type="HOGENOM" id="CLU_3406472_0_0_1"/>
<name>W9LAE6_FUSOX</name>
<protein>
    <submittedName>
        <fullName evidence="1">Uncharacterized protein</fullName>
    </submittedName>
</protein>
<reference evidence="1" key="2">
    <citation type="submission" date="2012-06" db="EMBL/GenBank/DDBJ databases">
        <title>Annotation of the Genome Sequence of Fusarium oxysporum Fo47.</title>
        <authorList>
            <consortium name="The Broad Institute Genomics Platform"/>
            <person name="Ma L.-J."/>
            <person name="Corby-Kistler H."/>
            <person name="Broz K."/>
            <person name="Gale L.R."/>
            <person name="Jonkers W."/>
            <person name="O'Donnell K."/>
            <person name="Ploetz R."/>
            <person name="Steinberg C."/>
            <person name="Schwartz D.C."/>
            <person name="VanEtten H."/>
            <person name="Zhou S."/>
            <person name="Young S.K."/>
            <person name="Zeng Q."/>
            <person name="Gargeya S."/>
            <person name="Fitzgerald M."/>
            <person name="Abouelleil A."/>
            <person name="Alvarado L."/>
            <person name="Chapman S.B."/>
            <person name="Gainer-Dewar J."/>
            <person name="Goldberg J."/>
            <person name="Griggs A."/>
            <person name="Gujja S."/>
            <person name="Hansen M."/>
            <person name="Howarth C."/>
            <person name="Imamovic A."/>
            <person name="Ireland A."/>
            <person name="Larimer J."/>
            <person name="McCowan C."/>
            <person name="Murphy C."/>
            <person name="Pearson M."/>
            <person name="Poon T.W."/>
            <person name="Priest M."/>
            <person name="Roberts A."/>
            <person name="Saif S."/>
            <person name="Shea T."/>
            <person name="Sykes S."/>
            <person name="Wortman J."/>
            <person name="Nusbaum C."/>
            <person name="Birren B."/>
        </authorList>
    </citation>
    <scope>NUCLEOTIDE SEQUENCE</scope>
    <source>
        <strain evidence="1">Fo47</strain>
    </source>
</reference>
<dbReference type="EMBL" id="JH717896">
    <property type="protein sequence ID" value="EWZ51300.1"/>
    <property type="molecule type" value="Genomic_DNA"/>
</dbReference>
<accession>W9LAE6</accession>